<protein>
    <submittedName>
        <fullName evidence="1">Uncharacterized protein</fullName>
    </submittedName>
</protein>
<accession>G5QGH9</accession>
<feature type="non-terminal residue" evidence="1">
    <location>
        <position position="1"/>
    </location>
</feature>
<evidence type="ECO:0000313" key="1">
    <source>
        <dbReference type="EMBL" id="EHC92249.1"/>
    </source>
</evidence>
<dbReference type="Proteomes" id="UP000004903">
    <property type="component" value="Unassembled WGS sequence"/>
</dbReference>
<dbReference type="EMBL" id="AFCT01000563">
    <property type="protein sequence ID" value="EHC92249.1"/>
    <property type="molecule type" value="Genomic_DNA"/>
</dbReference>
<proteinExistence type="predicted"/>
<gene>
    <name evidence="1" type="ORF">LTSERUB_1515</name>
</gene>
<evidence type="ECO:0000313" key="2">
    <source>
        <dbReference type="Proteomes" id="UP000004903"/>
    </source>
</evidence>
<organism evidence="1 2">
    <name type="scientific">Salmonella enterica subsp. enterica serovar Rubislaw str. A4-653</name>
    <dbReference type="NCBI Taxonomy" id="913081"/>
    <lineage>
        <taxon>Bacteria</taxon>
        <taxon>Pseudomonadati</taxon>
        <taxon>Pseudomonadota</taxon>
        <taxon>Gammaproteobacteria</taxon>
        <taxon>Enterobacterales</taxon>
        <taxon>Enterobacteriaceae</taxon>
        <taxon>Salmonella</taxon>
    </lineage>
</organism>
<sequence length="48" mass="5644">IIRPDSGERTQAFLLPQRYICNKSQGMTHFYREMEHLLPVLALTAPYH</sequence>
<dbReference type="AlphaFoldDB" id="G5QGH9"/>
<name>G5QGH9_SALRU</name>
<comment type="caution">
    <text evidence="1">The sequence shown here is derived from an EMBL/GenBank/DDBJ whole genome shotgun (WGS) entry which is preliminary data.</text>
</comment>
<reference evidence="1 2" key="1">
    <citation type="journal article" date="2011" name="BMC Genomics">
        <title>Genome sequencing reveals diversification of virulence factor content and possible host adaptation in distinct subpopulations of Salmonella enterica.</title>
        <authorList>
            <person name="den Bakker H.C."/>
            <person name="Moreno Switt A.I."/>
            <person name="Govoni G."/>
            <person name="Cummings C.A."/>
            <person name="Ranieri M.L."/>
            <person name="Degoricija L."/>
            <person name="Hoelzer K."/>
            <person name="Rodriguez-Rivera L.D."/>
            <person name="Brown S."/>
            <person name="Bolchacova E."/>
            <person name="Furtado M.R."/>
            <person name="Wiedmann M."/>
        </authorList>
    </citation>
    <scope>NUCLEOTIDE SEQUENCE [LARGE SCALE GENOMIC DNA]</scope>
    <source>
        <strain evidence="1 2">A4-653</strain>
    </source>
</reference>